<organism evidence="1 2">
    <name type="scientific">Austropuccinia psidii MF-1</name>
    <dbReference type="NCBI Taxonomy" id="1389203"/>
    <lineage>
        <taxon>Eukaryota</taxon>
        <taxon>Fungi</taxon>
        <taxon>Dikarya</taxon>
        <taxon>Basidiomycota</taxon>
        <taxon>Pucciniomycotina</taxon>
        <taxon>Pucciniomycetes</taxon>
        <taxon>Pucciniales</taxon>
        <taxon>Sphaerophragmiaceae</taxon>
        <taxon>Austropuccinia</taxon>
    </lineage>
</organism>
<name>A0A9Q3H1X8_9BASI</name>
<gene>
    <name evidence="1" type="ORF">O181_026759</name>
</gene>
<dbReference type="Proteomes" id="UP000765509">
    <property type="component" value="Unassembled WGS sequence"/>
</dbReference>
<proteinExistence type="predicted"/>
<keyword evidence="2" id="KW-1185">Reference proteome</keyword>
<accession>A0A9Q3H1X8</accession>
<evidence type="ECO:0000313" key="1">
    <source>
        <dbReference type="EMBL" id="MBW0487044.1"/>
    </source>
</evidence>
<protein>
    <recommendedName>
        <fullName evidence="3">CCHC-type domain-containing protein</fullName>
    </recommendedName>
</protein>
<evidence type="ECO:0000313" key="2">
    <source>
        <dbReference type="Proteomes" id="UP000765509"/>
    </source>
</evidence>
<sequence>MGQLLQRAIIKHPMIYQAVMDKLDGDTSYRKMASLPSCILTLESCFQCPATIKQIQSFNSMSLEPSSTAPHQLEMTSHSALRMEMNIVCNLCQRHGYVAKECPNAKDNHCLRPHTMPPVVNPILTPTQYHAHYHIITPPTQIPFQTLQQPFYNATRQQHFSDLYPP</sequence>
<dbReference type="AlphaFoldDB" id="A0A9Q3H1X8"/>
<evidence type="ECO:0008006" key="3">
    <source>
        <dbReference type="Google" id="ProtNLM"/>
    </source>
</evidence>
<comment type="caution">
    <text evidence="1">The sequence shown here is derived from an EMBL/GenBank/DDBJ whole genome shotgun (WGS) entry which is preliminary data.</text>
</comment>
<dbReference type="EMBL" id="AVOT02008946">
    <property type="protein sequence ID" value="MBW0487044.1"/>
    <property type="molecule type" value="Genomic_DNA"/>
</dbReference>
<reference evidence="1" key="1">
    <citation type="submission" date="2021-03" db="EMBL/GenBank/DDBJ databases">
        <title>Draft genome sequence of rust myrtle Austropuccinia psidii MF-1, a brazilian biotype.</title>
        <authorList>
            <person name="Quecine M.C."/>
            <person name="Pachon D.M.R."/>
            <person name="Bonatelli M.L."/>
            <person name="Correr F.H."/>
            <person name="Franceschini L.M."/>
            <person name="Leite T.F."/>
            <person name="Margarido G.R.A."/>
            <person name="Almeida C.A."/>
            <person name="Ferrarezi J.A."/>
            <person name="Labate C.A."/>
        </authorList>
    </citation>
    <scope>NUCLEOTIDE SEQUENCE</scope>
    <source>
        <strain evidence="1">MF-1</strain>
    </source>
</reference>